<accession>A0ABV0EWR7</accession>
<gene>
    <name evidence="3" type="ORF">JZO67_005073</name>
</gene>
<evidence type="ECO:0000313" key="4">
    <source>
        <dbReference type="Proteomes" id="UP000664357"/>
    </source>
</evidence>
<dbReference type="SUPFAM" id="SSF53474">
    <property type="entry name" value="alpha/beta-Hydrolases"/>
    <property type="match status" value="1"/>
</dbReference>
<feature type="region of interest" description="Disordered" evidence="1">
    <location>
        <begin position="23"/>
        <end position="46"/>
    </location>
</feature>
<reference evidence="3 4" key="1">
    <citation type="submission" date="2024-02" db="EMBL/GenBank/DDBJ databases">
        <title>The Genome Sequence of Enterococcus sp. DIV0159.</title>
        <authorList>
            <person name="Earl A."/>
            <person name="Manson A."/>
            <person name="Gilmore M."/>
            <person name="Sanders J."/>
            <person name="Shea T."/>
            <person name="Howe W."/>
            <person name="Livny J."/>
            <person name="Cuomo C."/>
            <person name="Neafsey D."/>
            <person name="Birren B."/>
        </authorList>
    </citation>
    <scope>NUCLEOTIDE SEQUENCE [LARGE SCALE GENOMIC DNA]</scope>
    <source>
        <strain evidence="3 4">665A</strain>
    </source>
</reference>
<dbReference type="Proteomes" id="UP000664357">
    <property type="component" value="Unassembled WGS sequence"/>
</dbReference>
<dbReference type="Pfam" id="PF06028">
    <property type="entry name" value="DUF915"/>
    <property type="match status" value="1"/>
</dbReference>
<name>A0ABV0EWR7_9ENTE</name>
<sequence>MKKYIVSITLLLCLFFVSSCHSNTEKNTTKSSTNQSSSPLETDSKGSTPTLFIHGYSGTINSFGGMIDRFEKQQLARKELVITVQPDSTLQIDGKLSNARNNPMIQVLFADNKNNEWNQSEWIYAVLRYLKTQNVEQVNILGHSMGGVSSLRFLTTYGEPEDSPKIVKLVAIGSPFNDFIDTSNQQTIDELLVNGPTQKSDRYIDYENGIANVPTSLPMLLLAGELGAGTSDDGTVPLTSALSVYSLVEKNGNPIRQSVFVGPNAQHSQLHENKAVDQQVAQFLWEEKP</sequence>
<organism evidence="3 4">
    <name type="scientific">Candidatus Enterococcus ferrettii</name>
    <dbReference type="NCBI Taxonomy" id="2815324"/>
    <lineage>
        <taxon>Bacteria</taxon>
        <taxon>Bacillati</taxon>
        <taxon>Bacillota</taxon>
        <taxon>Bacilli</taxon>
        <taxon>Lactobacillales</taxon>
        <taxon>Enterococcaceae</taxon>
        <taxon>Enterococcus</taxon>
    </lineage>
</organism>
<dbReference type="RefSeq" id="WP_207701212.1">
    <property type="nucleotide sequence ID" value="NZ_JAFREL020000007.1"/>
</dbReference>
<feature type="signal peptide" evidence="2">
    <location>
        <begin position="1"/>
        <end position="22"/>
    </location>
</feature>
<feature type="chain" id="PRO_5046199158" description="Alpha/beta hydrolase" evidence="2">
    <location>
        <begin position="23"/>
        <end position="289"/>
    </location>
</feature>
<evidence type="ECO:0008006" key="5">
    <source>
        <dbReference type="Google" id="ProtNLM"/>
    </source>
</evidence>
<feature type="compositionally biased region" description="Low complexity" evidence="1">
    <location>
        <begin position="29"/>
        <end position="38"/>
    </location>
</feature>
<dbReference type="InterPro" id="IPR029058">
    <property type="entry name" value="AB_hydrolase_fold"/>
</dbReference>
<protein>
    <recommendedName>
        <fullName evidence="5">Alpha/beta hydrolase</fullName>
    </recommendedName>
</protein>
<evidence type="ECO:0000256" key="2">
    <source>
        <dbReference type="SAM" id="SignalP"/>
    </source>
</evidence>
<dbReference type="EMBL" id="JAFREL020000007">
    <property type="protein sequence ID" value="MEO1773089.1"/>
    <property type="molecule type" value="Genomic_DNA"/>
</dbReference>
<evidence type="ECO:0000313" key="3">
    <source>
        <dbReference type="EMBL" id="MEO1773089.1"/>
    </source>
</evidence>
<comment type="caution">
    <text evidence="3">The sequence shown here is derived from an EMBL/GenBank/DDBJ whole genome shotgun (WGS) entry which is preliminary data.</text>
</comment>
<dbReference type="Gene3D" id="3.40.50.1820">
    <property type="entry name" value="alpha/beta hydrolase"/>
    <property type="match status" value="1"/>
</dbReference>
<dbReference type="InterPro" id="IPR010315">
    <property type="entry name" value="DUF915_hydro-like"/>
</dbReference>
<dbReference type="PROSITE" id="PS51257">
    <property type="entry name" value="PROKAR_LIPOPROTEIN"/>
    <property type="match status" value="1"/>
</dbReference>
<keyword evidence="2" id="KW-0732">Signal</keyword>
<proteinExistence type="predicted"/>
<keyword evidence="4" id="KW-1185">Reference proteome</keyword>
<evidence type="ECO:0000256" key="1">
    <source>
        <dbReference type="SAM" id="MobiDB-lite"/>
    </source>
</evidence>